<feature type="compositionally biased region" description="Polar residues" evidence="1">
    <location>
        <begin position="272"/>
        <end position="295"/>
    </location>
</feature>
<organism evidence="5">
    <name type="scientific">Rodentolepis nana</name>
    <name type="common">Dwarf tapeworm</name>
    <name type="synonym">Hymenolepis nana</name>
    <dbReference type="NCBI Taxonomy" id="102285"/>
    <lineage>
        <taxon>Eukaryota</taxon>
        <taxon>Metazoa</taxon>
        <taxon>Spiralia</taxon>
        <taxon>Lophotrochozoa</taxon>
        <taxon>Platyhelminthes</taxon>
        <taxon>Cestoda</taxon>
        <taxon>Eucestoda</taxon>
        <taxon>Cyclophyllidea</taxon>
        <taxon>Hymenolepididae</taxon>
        <taxon>Rodentolepis</taxon>
    </lineage>
</organism>
<name>A0A158QIR1_RODNA</name>
<dbReference type="GO" id="GO:0003677">
    <property type="term" value="F:DNA binding"/>
    <property type="evidence" value="ECO:0007669"/>
    <property type="project" value="TreeGrafter"/>
</dbReference>
<evidence type="ECO:0000256" key="1">
    <source>
        <dbReference type="SAM" id="MobiDB-lite"/>
    </source>
</evidence>
<evidence type="ECO:0000313" key="3">
    <source>
        <dbReference type="EMBL" id="VDO06905.1"/>
    </source>
</evidence>
<reference evidence="3 4" key="2">
    <citation type="submission" date="2018-11" db="EMBL/GenBank/DDBJ databases">
        <authorList>
            <consortium name="Pathogen Informatics"/>
        </authorList>
    </citation>
    <scope>NUCLEOTIDE SEQUENCE [LARGE SCALE GENOMIC DNA]</scope>
</reference>
<dbReference type="GO" id="GO:0005634">
    <property type="term" value="C:nucleus"/>
    <property type="evidence" value="ECO:0007669"/>
    <property type="project" value="TreeGrafter"/>
</dbReference>
<protein>
    <submittedName>
        <fullName evidence="5">DNTTIP1_dimer domain-containing protein</fullName>
    </submittedName>
</protein>
<dbReference type="STRING" id="102285.A0A158QIR1"/>
<proteinExistence type="predicted"/>
<accession>A0A158QIR1</accession>
<dbReference type="PANTHER" id="PTHR23399:SF2">
    <property type="entry name" value="DEOXYNUCLEOTIDYLTRANSFERASE TERMINAL-INTERACTING PROTEIN 1"/>
    <property type="match status" value="1"/>
</dbReference>
<gene>
    <name evidence="3" type="ORF">HNAJ_LOCUS9987</name>
</gene>
<feature type="domain" description="DNTTIP1 dimerisation" evidence="2">
    <location>
        <begin position="136"/>
        <end position="199"/>
    </location>
</feature>
<dbReference type="PANTHER" id="PTHR23399">
    <property type="entry name" value="DEOXYNUCLEOTIDYLTRANSFERASE TERMINAL-INTERACTING PROTEIN 1"/>
    <property type="match status" value="1"/>
</dbReference>
<sequence>MSADITKDIVAITTSCDLMEPSVQNGAVASKPFNGLDSETMLPFPSGTGSPVTSFLNSTEPEIVKDFVSRNTEHISRQQRLPTDISHQTTSHRPNPNLNLRYRNMLNFPKYLHKKSLAFEKRIRRSGIITDPTYTLKLLQSFLQPYINREIDAIIKKYSKDFLSTAIENIRYNLGESAVSEDVLQHLQYSIMKDATAQYLVSGYESPCLCSHRASPAVGVTSPQTIYPPNPALATLSNPISATANSTTSSSADLRRSVLLRSSARHLHRRTTSNSVNLTSPSQKAPNLATTSPLPSSHMGLGLLPSEGGGGGQSIEVEHESSPFLLLDENTRRPTPSLKRRRRHTGVLDNLTPLNGSPMTDGTHSVSD</sequence>
<dbReference type="EMBL" id="UZAE01012830">
    <property type="protein sequence ID" value="VDO06905.1"/>
    <property type="molecule type" value="Genomic_DNA"/>
</dbReference>
<reference evidence="5" key="1">
    <citation type="submission" date="2016-04" db="UniProtKB">
        <authorList>
            <consortium name="WormBaseParasite"/>
        </authorList>
    </citation>
    <scope>IDENTIFICATION</scope>
</reference>
<dbReference type="InterPro" id="IPR026064">
    <property type="entry name" value="TdIF1"/>
</dbReference>
<evidence type="ECO:0000313" key="5">
    <source>
        <dbReference type="WBParaSite" id="HNAJ_0000999201-mRNA-1"/>
    </source>
</evidence>
<evidence type="ECO:0000259" key="2">
    <source>
        <dbReference type="Pfam" id="PF18192"/>
    </source>
</evidence>
<evidence type="ECO:0000313" key="4">
    <source>
        <dbReference type="Proteomes" id="UP000278807"/>
    </source>
</evidence>
<dbReference type="GO" id="GO:0031491">
    <property type="term" value="F:nucleosome binding"/>
    <property type="evidence" value="ECO:0007669"/>
    <property type="project" value="TreeGrafter"/>
</dbReference>
<keyword evidence="4" id="KW-1185">Reference proteome</keyword>
<dbReference type="AlphaFoldDB" id="A0A158QIR1"/>
<dbReference type="OrthoDB" id="5860246at2759"/>
<feature type="compositionally biased region" description="Polar residues" evidence="1">
    <location>
        <begin position="352"/>
        <end position="368"/>
    </location>
</feature>
<feature type="region of interest" description="Disordered" evidence="1">
    <location>
        <begin position="328"/>
        <end position="368"/>
    </location>
</feature>
<feature type="region of interest" description="Disordered" evidence="1">
    <location>
        <begin position="262"/>
        <end position="316"/>
    </location>
</feature>
<dbReference type="Proteomes" id="UP000278807">
    <property type="component" value="Unassembled WGS sequence"/>
</dbReference>
<dbReference type="Pfam" id="PF18192">
    <property type="entry name" value="DNTTIP1_dimer"/>
    <property type="match status" value="1"/>
</dbReference>
<dbReference type="WBParaSite" id="HNAJ_0000999201-mRNA-1">
    <property type="protein sequence ID" value="HNAJ_0000999201-mRNA-1"/>
    <property type="gene ID" value="HNAJ_0000999201"/>
</dbReference>
<dbReference type="InterPro" id="IPR041384">
    <property type="entry name" value="DNTTIP1_dimer"/>
</dbReference>